<organism evidence="1 2">
    <name type="scientific">Phytophthora nicotianae P1976</name>
    <dbReference type="NCBI Taxonomy" id="1317066"/>
    <lineage>
        <taxon>Eukaryota</taxon>
        <taxon>Sar</taxon>
        <taxon>Stramenopiles</taxon>
        <taxon>Oomycota</taxon>
        <taxon>Peronosporomycetes</taxon>
        <taxon>Peronosporales</taxon>
        <taxon>Peronosporaceae</taxon>
        <taxon>Phytophthora</taxon>
    </lineage>
</organism>
<dbReference type="EMBL" id="ANJA01002782">
    <property type="protein sequence ID" value="ETO68081.1"/>
    <property type="molecule type" value="Genomic_DNA"/>
</dbReference>
<name>A0A080ZN70_PHYNI</name>
<proteinExistence type="predicted"/>
<dbReference type="Proteomes" id="UP000028582">
    <property type="component" value="Unassembled WGS sequence"/>
</dbReference>
<reference evidence="1 2" key="1">
    <citation type="submission" date="2013-11" db="EMBL/GenBank/DDBJ databases">
        <title>The Genome Sequence of Phytophthora parasitica P1976.</title>
        <authorList>
            <consortium name="The Broad Institute Genomics Platform"/>
            <person name="Russ C."/>
            <person name="Tyler B."/>
            <person name="Panabieres F."/>
            <person name="Shan W."/>
            <person name="Tripathy S."/>
            <person name="Grunwald N."/>
            <person name="Machado M."/>
            <person name="Johnson C.S."/>
            <person name="Walker B."/>
            <person name="Young S."/>
            <person name="Zeng Q."/>
            <person name="Gargeya S."/>
            <person name="Fitzgerald M."/>
            <person name="Haas B."/>
            <person name="Abouelleil A."/>
            <person name="Allen A.W."/>
            <person name="Alvarado L."/>
            <person name="Arachchi H.M."/>
            <person name="Berlin A.M."/>
            <person name="Chapman S.B."/>
            <person name="Gainer-Dewar J."/>
            <person name="Goldberg J."/>
            <person name="Griggs A."/>
            <person name="Gujja S."/>
            <person name="Hansen M."/>
            <person name="Howarth C."/>
            <person name="Imamovic A."/>
            <person name="Ireland A."/>
            <person name="Larimer J."/>
            <person name="McCowan C."/>
            <person name="Murphy C."/>
            <person name="Pearson M."/>
            <person name="Poon T.W."/>
            <person name="Priest M."/>
            <person name="Roberts A."/>
            <person name="Saif S."/>
            <person name="Shea T."/>
            <person name="Sisk P."/>
            <person name="Sykes S."/>
            <person name="Wortman J."/>
            <person name="Nusbaum C."/>
            <person name="Birren B."/>
        </authorList>
    </citation>
    <scope>NUCLEOTIDE SEQUENCE [LARGE SCALE GENOMIC DNA]</scope>
    <source>
        <strain evidence="1 2">P1976</strain>
    </source>
</reference>
<accession>A0A080ZN70</accession>
<comment type="caution">
    <text evidence="1">The sequence shown here is derived from an EMBL/GenBank/DDBJ whole genome shotgun (WGS) entry which is preliminary data.</text>
</comment>
<dbReference type="OrthoDB" id="95561at2759"/>
<evidence type="ECO:0000313" key="2">
    <source>
        <dbReference type="Proteomes" id="UP000028582"/>
    </source>
</evidence>
<sequence>MPSQPKNRQEAKSTYVRLTIGQTIEICKMARARGSRPDMHALVEWAARAFDLPRPPSEWSLYNILRNEAKFPV</sequence>
<gene>
    <name evidence="1" type="ORF">F444_15075</name>
</gene>
<protein>
    <submittedName>
        <fullName evidence="1">Uncharacterized protein</fullName>
    </submittedName>
</protein>
<evidence type="ECO:0000313" key="1">
    <source>
        <dbReference type="EMBL" id="ETO68081.1"/>
    </source>
</evidence>
<dbReference type="AlphaFoldDB" id="A0A080ZN70"/>